<protein>
    <submittedName>
        <fullName evidence="1">Uncharacterized protein</fullName>
    </submittedName>
</protein>
<sequence>MYALSDKEETSAHSWIIERLIEAVGIEPEVFVSDMDLAIEQVISLRCQIRHTLCIQHIFTNLPKNLRSKLHDTFLDFMKAFWHCYWSKLQAVFENRWNVMLEHYPAAVSYLQQEIHPRKQKWAWAWTGLEFTAGTRTNGRVESENGVDNSELKALRLRWYHKAKSGVDVLFGNVLYQMRGIVCHYVHKTIHDEMEESLYTPSLVLPTDITRLVVTLRKQESLKPIY</sequence>
<proteinExistence type="predicted"/>
<dbReference type="EMBL" id="CM047581">
    <property type="protein sequence ID" value="KAI9916973.1"/>
    <property type="molecule type" value="Genomic_DNA"/>
</dbReference>
<keyword evidence="2" id="KW-1185">Reference proteome</keyword>
<reference evidence="1 2" key="1">
    <citation type="journal article" date="2022" name="bioRxiv">
        <title>The genome of the oomycete Peronosclerospora sorghi, a cosmopolitan pathogen of maize and sorghum, is inflated with dispersed pseudogenes.</title>
        <authorList>
            <person name="Fletcher K."/>
            <person name="Martin F."/>
            <person name="Isakeit T."/>
            <person name="Cavanaugh K."/>
            <person name="Magill C."/>
            <person name="Michelmore R."/>
        </authorList>
    </citation>
    <scope>NUCLEOTIDE SEQUENCE [LARGE SCALE GENOMIC DNA]</scope>
    <source>
        <strain evidence="1">P6</strain>
    </source>
</reference>
<comment type="caution">
    <text evidence="1">The sequence shown here is derived from an EMBL/GenBank/DDBJ whole genome shotgun (WGS) entry which is preliminary data.</text>
</comment>
<name>A0ACC0WDQ9_9STRA</name>
<evidence type="ECO:0000313" key="1">
    <source>
        <dbReference type="EMBL" id="KAI9916973.1"/>
    </source>
</evidence>
<accession>A0ACC0WDQ9</accession>
<evidence type="ECO:0000313" key="2">
    <source>
        <dbReference type="Proteomes" id="UP001163321"/>
    </source>
</evidence>
<gene>
    <name evidence="1" type="ORF">PsorP6_017174</name>
</gene>
<dbReference type="Proteomes" id="UP001163321">
    <property type="component" value="Chromosome 2"/>
</dbReference>
<organism evidence="1 2">
    <name type="scientific">Peronosclerospora sorghi</name>
    <dbReference type="NCBI Taxonomy" id="230839"/>
    <lineage>
        <taxon>Eukaryota</taxon>
        <taxon>Sar</taxon>
        <taxon>Stramenopiles</taxon>
        <taxon>Oomycota</taxon>
        <taxon>Peronosporomycetes</taxon>
        <taxon>Peronosporales</taxon>
        <taxon>Peronosporaceae</taxon>
        <taxon>Peronosclerospora</taxon>
    </lineage>
</organism>